<dbReference type="Proteomes" id="UP001157974">
    <property type="component" value="Unassembled WGS sequence"/>
</dbReference>
<sequence>MIRTCLGVLRRPHARGFSGAQLAPSSAGAVQPTRGVHALHTERPSENSDSGYEAELKLRDLLMGGKIRDAMQSYMLSKTYGNYPSPGTYKAIVSGSLAAGFSDFAIETIHDMYLIGQKPPFEVLKLITLNIEAKTLASGVMKILRTKEIKDLAGAKTAVHPDFFNDTLSLLVHRSKITPGILGELLGEMERNKVDLYMASMTRVAQFFAISHDRFALKKFVEDLPRRSTVLPPQTITTALKGLAVSGFAPETVQLLKLWDSNNERILQLMKLEAPDEDQALILEEFKQTTDLDLNSMEKLTLDLGTLHEGIHSSSRYHREDLTMMFWRLLEKSFPMNVTTAPIDIFIAVAYVKAAQGKIGEAFQWLRKLEACGHKPELRDLRQIVSILSLKNTRKQIEKPLISRVQSLLDLNLVMAVLVRSGHASRAIELYDEVVTRRQMVKPNVETMDTMLLTSLTSKGTRSAFSLCQLVVTDMEMYDLLPQTETLRLLCLNLVKLRRVSQALNILEKASELGRPIGTWSVLYVGRAAFFEKDTGMIQRVEHLMAKLRMPASEVYYSMPEDSSISGAAAKRTEKSTSKGNENEGEKDGSKKTTSGASQRSPHDV</sequence>
<feature type="compositionally biased region" description="Basic and acidic residues" evidence="1">
    <location>
        <begin position="571"/>
        <end position="591"/>
    </location>
</feature>
<dbReference type="EMBL" id="JAMWBK010000001">
    <property type="protein sequence ID" value="KAJ8908779.1"/>
    <property type="molecule type" value="Genomic_DNA"/>
</dbReference>
<evidence type="ECO:0000256" key="1">
    <source>
        <dbReference type="SAM" id="MobiDB-lite"/>
    </source>
</evidence>
<dbReference type="Gene3D" id="1.25.40.10">
    <property type="entry name" value="Tetratricopeptide repeat domain"/>
    <property type="match status" value="1"/>
</dbReference>
<name>A0AAV8V1S0_9RHOD</name>
<feature type="compositionally biased region" description="Polar residues" evidence="1">
    <location>
        <begin position="592"/>
        <end position="605"/>
    </location>
</feature>
<gene>
    <name evidence="2" type="ORF">NDN08_005484</name>
</gene>
<evidence type="ECO:0000313" key="2">
    <source>
        <dbReference type="EMBL" id="KAJ8908779.1"/>
    </source>
</evidence>
<keyword evidence="3" id="KW-1185">Reference proteome</keyword>
<protein>
    <recommendedName>
        <fullName evidence="4">Pentacotripeptide-repeat region of PRORP domain-containing protein</fullName>
    </recommendedName>
</protein>
<proteinExistence type="predicted"/>
<reference evidence="2 3" key="1">
    <citation type="journal article" date="2023" name="Nat. Commun.">
        <title>Origin of minicircular mitochondrial genomes in red algae.</title>
        <authorList>
            <person name="Lee Y."/>
            <person name="Cho C.H."/>
            <person name="Lee Y.M."/>
            <person name="Park S.I."/>
            <person name="Yang J.H."/>
            <person name="West J.A."/>
            <person name="Bhattacharya D."/>
            <person name="Yoon H.S."/>
        </authorList>
    </citation>
    <scope>NUCLEOTIDE SEQUENCE [LARGE SCALE GENOMIC DNA]</scope>
    <source>
        <strain evidence="2 3">CCMP1338</strain>
        <tissue evidence="2">Whole cell</tissue>
    </source>
</reference>
<feature type="region of interest" description="Disordered" evidence="1">
    <location>
        <begin position="563"/>
        <end position="605"/>
    </location>
</feature>
<evidence type="ECO:0008006" key="4">
    <source>
        <dbReference type="Google" id="ProtNLM"/>
    </source>
</evidence>
<organism evidence="2 3">
    <name type="scientific">Rhodosorus marinus</name>
    <dbReference type="NCBI Taxonomy" id="101924"/>
    <lineage>
        <taxon>Eukaryota</taxon>
        <taxon>Rhodophyta</taxon>
        <taxon>Stylonematophyceae</taxon>
        <taxon>Stylonematales</taxon>
        <taxon>Stylonemataceae</taxon>
        <taxon>Rhodosorus</taxon>
    </lineage>
</organism>
<dbReference type="AlphaFoldDB" id="A0AAV8V1S0"/>
<evidence type="ECO:0000313" key="3">
    <source>
        <dbReference type="Proteomes" id="UP001157974"/>
    </source>
</evidence>
<comment type="caution">
    <text evidence="2">The sequence shown here is derived from an EMBL/GenBank/DDBJ whole genome shotgun (WGS) entry which is preliminary data.</text>
</comment>
<dbReference type="InterPro" id="IPR011990">
    <property type="entry name" value="TPR-like_helical_dom_sf"/>
</dbReference>
<accession>A0AAV8V1S0</accession>